<keyword evidence="2" id="KW-1185">Reference proteome</keyword>
<gene>
    <name evidence="1" type="ORF">P8627_12925</name>
</gene>
<protein>
    <submittedName>
        <fullName evidence="1">Uncharacterized protein</fullName>
    </submittedName>
</protein>
<evidence type="ECO:0000313" key="1">
    <source>
        <dbReference type="EMBL" id="WGH77929.1"/>
    </source>
</evidence>
<evidence type="ECO:0000313" key="2">
    <source>
        <dbReference type="Proteomes" id="UP001243420"/>
    </source>
</evidence>
<accession>A0ABY8L9G8</accession>
<organism evidence="1 2">
    <name type="scientific">Jannaschia ovalis</name>
    <dbReference type="NCBI Taxonomy" id="3038773"/>
    <lineage>
        <taxon>Bacteria</taxon>
        <taxon>Pseudomonadati</taxon>
        <taxon>Pseudomonadota</taxon>
        <taxon>Alphaproteobacteria</taxon>
        <taxon>Rhodobacterales</taxon>
        <taxon>Roseobacteraceae</taxon>
        <taxon>Jannaschia</taxon>
    </lineage>
</organism>
<proteinExistence type="predicted"/>
<reference evidence="1 2" key="1">
    <citation type="submission" date="2023-04" db="EMBL/GenBank/DDBJ databases">
        <title>Jannaschia ovalis sp. nov., a marine bacterium isolated from sea tidal flat.</title>
        <authorList>
            <person name="Kwon D.Y."/>
            <person name="Kim J.-J."/>
        </authorList>
    </citation>
    <scope>NUCLEOTIDE SEQUENCE [LARGE SCALE GENOMIC DNA]</scope>
    <source>
        <strain evidence="1 2">GRR-S6-38</strain>
    </source>
</reference>
<dbReference type="Proteomes" id="UP001243420">
    <property type="component" value="Chromosome"/>
</dbReference>
<dbReference type="EMBL" id="CP122537">
    <property type="protein sequence ID" value="WGH77929.1"/>
    <property type="molecule type" value="Genomic_DNA"/>
</dbReference>
<name>A0ABY8L9G8_9RHOB</name>
<sequence>MEARWTLAGPRDRIAFDGDPGLAASMQDWLGLSPFAAAARVAS</sequence>
<dbReference type="RefSeq" id="WP_279964551.1">
    <property type="nucleotide sequence ID" value="NZ_CP122537.1"/>
</dbReference>